<comment type="caution">
    <text evidence="9">The sequence shown here is derived from an EMBL/GenBank/DDBJ whole genome shotgun (WGS) entry which is preliminary data.</text>
</comment>
<evidence type="ECO:0000256" key="4">
    <source>
        <dbReference type="ARBA" id="ARBA00022801"/>
    </source>
</evidence>
<dbReference type="Gene3D" id="1.10.1370.10">
    <property type="entry name" value="Neurolysin, domain 3"/>
    <property type="match status" value="1"/>
</dbReference>
<keyword evidence="2 7" id="KW-0645">Protease</keyword>
<evidence type="ECO:0000259" key="8">
    <source>
        <dbReference type="Pfam" id="PF01432"/>
    </source>
</evidence>
<dbReference type="SUPFAM" id="SSF55486">
    <property type="entry name" value="Metalloproteases ('zincins'), catalytic domain"/>
    <property type="match status" value="1"/>
</dbReference>
<protein>
    <submittedName>
        <fullName evidence="9">M3 family peptidase</fullName>
    </submittedName>
</protein>
<comment type="cofactor">
    <cofactor evidence="7">
        <name>Zn(2+)</name>
        <dbReference type="ChEBI" id="CHEBI:29105"/>
    </cofactor>
    <text evidence="7">Binds 1 zinc ion.</text>
</comment>
<dbReference type="Gene3D" id="1.10.1370.40">
    <property type="match status" value="1"/>
</dbReference>
<evidence type="ECO:0000256" key="7">
    <source>
        <dbReference type="RuleBase" id="RU003435"/>
    </source>
</evidence>
<proteinExistence type="inferred from homology"/>
<evidence type="ECO:0000313" key="9">
    <source>
        <dbReference type="EMBL" id="RMB60748.1"/>
    </source>
</evidence>
<accession>A0A3M0G8L7</accession>
<dbReference type="InterPro" id="IPR034005">
    <property type="entry name" value="M3A_DCP"/>
</dbReference>
<comment type="similarity">
    <text evidence="1 7">Belongs to the peptidase M3 family.</text>
</comment>
<keyword evidence="5 7" id="KW-0862">Zinc</keyword>
<dbReference type="GO" id="GO:0005829">
    <property type="term" value="C:cytosol"/>
    <property type="evidence" value="ECO:0007669"/>
    <property type="project" value="TreeGrafter"/>
</dbReference>
<name>A0A3M0G8L7_9CORY</name>
<keyword evidence="3 7" id="KW-0479">Metal-binding</keyword>
<dbReference type="InterPro" id="IPR045090">
    <property type="entry name" value="Pept_M3A_M3B"/>
</dbReference>
<feature type="domain" description="Peptidase M3A/M3B catalytic" evidence="8">
    <location>
        <begin position="228"/>
        <end position="695"/>
    </location>
</feature>
<keyword evidence="4 7" id="KW-0378">Hydrolase</keyword>
<organism evidence="9 10">
    <name type="scientific">Corynebacterium macginleyi</name>
    <dbReference type="NCBI Taxonomy" id="38290"/>
    <lineage>
        <taxon>Bacteria</taxon>
        <taxon>Bacillati</taxon>
        <taxon>Actinomycetota</taxon>
        <taxon>Actinomycetes</taxon>
        <taxon>Mycobacteriales</taxon>
        <taxon>Corynebacteriaceae</taxon>
        <taxon>Corynebacterium</taxon>
    </lineage>
</organism>
<evidence type="ECO:0000256" key="1">
    <source>
        <dbReference type="ARBA" id="ARBA00006040"/>
    </source>
</evidence>
<dbReference type="AlphaFoldDB" id="A0A3M0G8L7"/>
<dbReference type="InterPro" id="IPR001567">
    <property type="entry name" value="Pept_M3A_M3B_dom"/>
</dbReference>
<dbReference type="Gene3D" id="3.40.390.10">
    <property type="entry name" value="Collagenase (Catalytic Domain)"/>
    <property type="match status" value="1"/>
</dbReference>
<dbReference type="InterPro" id="IPR024077">
    <property type="entry name" value="Neurolysin/TOP_dom2"/>
</dbReference>
<evidence type="ECO:0000256" key="2">
    <source>
        <dbReference type="ARBA" id="ARBA00022670"/>
    </source>
</evidence>
<dbReference type="PANTHER" id="PTHR43660:SF1">
    <property type="entry name" value="DIPEPTIDYL CARBOXYPEPTIDASE"/>
    <property type="match status" value="1"/>
</dbReference>
<sequence>MTNPLLRPSSLPYQLPPFAEIKVEHYRPAFDEALARHEAELTAITANPAAPTWENTVEALERSGQDLDRVMAVFGNLSGTDVTDEMEEIAAEIYPRLSAHYDAMYQDEILYQRIKDAIPPVGDEEGARLHEHLLRTFARQGADLDATGKAHLSAINQRLSALSEEFGRNLLASTRKHAVEFTEEELEGLPPERIASAKEDAKALGREGYVIPLELPTVQSEQSRLAGQGARKKLYAASTSRGSENNIPGLIEAVQLRAKRAELLGYASHADYVIAEETAGSADAAHTMLADLAPAAAANAAGEHKLLAEEATLNEQDFHAADWPYWESKVRARDFSLDEEELRQYFPLDKVLTQGVFAAAERLYGISVIPREDLEGYAEGVRVWEVFDKNVEHEDDDAHEDDVEHEDDDEHKDNVEHKGIGLLLTDYFGRPSKRGGAWMSQFVGQSGLLKRKPVIVNVLGITKPADGSQPLLSLEEVHTLFHEFGHALHGLLSDVRYPTFAGTNVPRDWVEFPSQINENWALDKTLVKQYAHHVDTGETIPDELLDAVTAASEFGQGFATSEYLAAAIIDLAWHSLSSQDAAALEATPEAVDAFEENALRAVGLDNPHIAPRYRSTYFNHIFGGGYSAGYYSYLWAEALDADGFEWFKEHSDLRAAGQKFRDLILSRGASRDFGAAYRDFRGRDKDLAPLLKRRGLSGA</sequence>
<evidence type="ECO:0000256" key="5">
    <source>
        <dbReference type="ARBA" id="ARBA00022833"/>
    </source>
</evidence>
<dbReference type="GO" id="GO:0004180">
    <property type="term" value="F:carboxypeptidase activity"/>
    <property type="evidence" value="ECO:0007669"/>
    <property type="project" value="TreeGrafter"/>
</dbReference>
<dbReference type="CDD" id="cd06456">
    <property type="entry name" value="M3A_DCP"/>
    <property type="match status" value="1"/>
</dbReference>
<evidence type="ECO:0000256" key="6">
    <source>
        <dbReference type="ARBA" id="ARBA00023049"/>
    </source>
</evidence>
<reference evidence="9 10" key="1">
    <citation type="submission" date="2018-10" db="EMBL/GenBank/DDBJ databases">
        <title>Corynebacterium macginleyi genome sequencing and assembly of the type strain and two clinical samples.</title>
        <authorList>
            <person name="Bernier A.-M."/>
            <person name="Bernard K."/>
        </authorList>
    </citation>
    <scope>NUCLEOTIDE SEQUENCE [LARGE SCALE GENOMIC DNA]</scope>
    <source>
        <strain evidence="9 10">NML 120205</strain>
    </source>
</reference>
<gene>
    <name evidence="9" type="ORF">D9543_05360</name>
</gene>
<dbReference type="RefSeq" id="WP_121927731.1">
    <property type="nucleotide sequence ID" value="NZ_JAACCH010000010.1"/>
</dbReference>
<dbReference type="GO" id="GO:0004222">
    <property type="term" value="F:metalloendopeptidase activity"/>
    <property type="evidence" value="ECO:0007669"/>
    <property type="project" value="InterPro"/>
</dbReference>
<evidence type="ECO:0000313" key="10">
    <source>
        <dbReference type="Proteomes" id="UP000270649"/>
    </source>
</evidence>
<dbReference type="EMBL" id="REGC01000005">
    <property type="protein sequence ID" value="RMB60748.1"/>
    <property type="molecule type" value="Genomic_DNA"/>
</dbReference>
<dbReference type="Proteomes" id="UP000270649">
    <property type="component" value="Unassembled WGS sequence"/>
</dbReference>
<evidence type="ECO:0000256" key="3">
    <source>
        <dbReference type="ARBA" id="ARBA00022723"/>
    </source>
</evidence>
<dbReference type="GO" id="GO:0006508">
    <property type="term" value="P:proteolysis"/>
    <property type="evidence" value="ECO:0007669"/>
    <property type="project" value="UniProtKB-KW"/>
</dbReference>
<dbReference type="GO" id="GO:0046872">
    <property type="term" value="F:metal ion binding"/>
    <property type="evidence" value="ECO:0007669"/>
    <property type="project" value="UniProtKB-UniRule"/>
</dbReference>
<dbReference type="PANTHER" id="PTHR43660">
    <property type="entry name" value="DIPEPTIDYL CARBOXYPEPTIDASE"/>
    <property type="match status" value="1"/>
</dbReference>
<keyword evidence="6 7" id="KW-0482">Metalloprotease</keyword>
<dbReference type="Pfam" id="PF01432">
    <property type="entry name" value="Peptidase_M3"/>
    <property type="match status" value="1"/>
</dbReference>
<dbReference type="InterPro" id="IPR024079">
    <property type="entry name" value="MetalloPept_cat_dom_sf"/>
</dbReference>